<comment type="caution">
    <text evidence="2">The sequence shown here is derived from an EMBL/GenBank/DDBJ whole genome shotgun (WGS) entry which is preliminary data.</text>
</comment>
<dbReference type="RefSeq" id="WP_209240913.1">
    <property type="nucleotide sequence ID" value="NZ_JADKMA010000096.1"/>
</dbReference>
<accession>A0ABS3XEJ0</accession>
<evidence type="ECO:0000313" key="2">
    <source>
        <dbReference type="EMBL" id="MBO8193798.1"/>
    </source>
</evidence>
<evidence type="ECO:0008006" key="4">
    <source>
        <dbReference type="Google" id="ProtNLM"/>
    </source>
</evidence>
<name>A0ABS3XEJ0_9ACTN</name>
<organism evidence="2 3">
    <name type="scientific">Streptomyces oryzae</name>
    <dbReference type="NCBI Taxonomy" id="1434886"/>
    <lineage>
        <taxon>Bacteria</taxon>
        <taxon>Bacillati</taxon>
        <taxon>Actinomycetota</taxon>
        <taxon>Actinomycetes</taxon>
        <taxon>Kitasatosporales</taxon>
        <taxon>Streptomycetaceae</taxon>
        <taxon>Streptomyces</taxon>
    </lineage>
</organism>
<dbReference type="EMBL" id="JADKMA010000096">
    <property type="protein sequence ID" value="MBO8193798.1"/>
    <property type="molecule type" value="Genomic_DNA"/>
</dbReference>
<feature type="region of interest" description="Disordered" evidence="1">
    <location>
        <begin position="135"/>
        <end position="175"/>
    </location>
</feature>
<reference evidence="2 3" key="1">
    <citation type="submission" date="2020-11" db="EMBL/GenBank/DDBJ databases">
        <title>Streptomyces spirodelae sp. nov., isolated from duckweed.</title>
        <authorList>
            <person name="Saimee Y."/>
            <person name="Duangmal K."/>
        </authorList>
    </citation>
    <scope>NUCLEOTIDE SEQUENCE [LARGE SCALE GENOMIC DNA]</scope>
    <source>
        <strain evidence="2 3">S16-07</strain>
    </source>
</reference>
<feature type="compositionally biased region" description="Basic and acidic residues" evidence="1">
    <location>
        <begin position="149"/>
        <end position="175"/>
    </location>
</feature>
<dbReference type="Proteomes" id="UP001519064">
    <property type="component" value="Unassembled WGS sequence"/>
</dbReference>
<evidence type="ECO:0000313" key="3">
    <source>
        <dbReference type="Proteomes" id="UP001519064"/>
    </source>
</evidence>
<protein>
    <recommendedName>
        <fullName evidence="4">Conjugal transfer protein TraB</fullName>
    </recommendedName>
</protein>
<proteinExistence type="predicted"/>
<gene>
    <name evidence="2" type="ORF">ITI46_19340</name>
</gene>
<keyword evidence="3" id="KW-1185">Reference proteome</keyword>
<evidence type="ECO:0000256" key="1">
    <source>
        <dbReference type="SAM" id="MobiDB-lite"/>
    </source>
</evidence>
<sequence>MGRPGPDGKGAPPPVQGPTSKPDLERRVEALKKLKKRIDGVITQLDGSPGAKHKVDAKRLTRRALSGEGALFFEADDLFTKYNEVHDTLTSLSKSLRDQIDAMSIAVKIADGKFDQLEDEEKRRFWEIYARAAAQEEKAKHHGKGQHPGGDKGHHQDGDVPADEKHGGNTDKTGL</sequence>
<feature type="region of interest" description="Disordered" evidence="1">
    <location>
        <begin position="1"/>
        <end position="24"/>
    </location>
</feature>